<dbReference type="InterPro" id="IPR038508">
    <property type="entry name" value="ArfGAP_dom_sf"/>
</dbReference>
<feature type="region of interest" description="Disordered" evidence="5">
    <location>
        <begin position="128"/>
        <end position="303"/>
    </location>
</feature>
<keyword evidence="2 4" id="KW-0863">Zinc-finger</keyword>
<dbReference type="GO" id="GO:0005096">
    <property type="term" value="F:GTPase activator activity"/>
    <property type="evidence" value="ECO:0007669"/>
    <property type="project" value="InterPro"/>
</dbReference>
<dbReference type="CDD" id="cd08838">
    <property type="entry name" value="ArfGap_AGFG"/>
    <property type="match status" value="1"/>
</dbReference>
<dbReference type="Pfam" id="PF01412">
    <property type="entry name" value="ArfGap"/>
    <property type="match status" value="1"/>
</dbReference>
<evidence type="ECO:0000256" key="1">
    <source>
        <dbReference type="ARBA" id="ARBA00022723"/>
    </source>
</evidence>
<protein>
    <recommendedName>
        <fullName evidence="6">Arf-GAP domain-containing protein</fullName>
    </recommendedName>
</protein>
<feature type="compositionally biased region" description="Polar residues" evidence="5">
    <location>
        <begin position="377"/>
        <end position="398"/>
    </location>
</feature>
<feature type="domain" description="Arf-GAP" evidence="6">
    <location>
        <begin position="12"/>
        <end position="130"/>
    </location>
</feature>
<dbReference type="SMART" id="SM00105">
    <property type="entry name" value="ArfGap"/>
    <property type="match status" value="1"/>
</dbReference>
<feature type="region of interest" description="Disordered" evidence="5">
    <location>
        <begin position="633"/>
        <end position="714"/>
    </location>
</feature>
<feature type="compositionally biased region" description="Polar residues" evidence="5">
    <location>
        <begin position="698"/>
        <end position="708"/>
    </location>
</feature>
<dbReference type="InterPro" id="IPR001164">
    <property type="entry name" value="ArfGAP_dom"/>
</dbReference>
<dbReference type="InterPro" id="IPR037278">
    <property type="entry name" value="ARFGAP/RecO"/>
</dbReference>
<dbReference type="Proteomes" id="UP001443914">
    <property type="component" value="Unassembled WGS sequence"/>
</dbReference>
<feature type="compositionally biased region" description="Basic and acidic residues" evidence="5">
    <location>
        <begin position="136"/>
        <end position="150"/>
    </location>
</feature>
<feature type="compositionally biased region" description="Polar residues" evidence="5">
    <location>
        <begin position="453"/>
        <end position="462"/>
    </location>
</feature>
<keyword evidence="3" id="KW-0862">Zinc</keyword>
<organism evidence="7 8">
    <name type="scientific">Saponaria officinalis</name>
    <name type="common">Common soapwort</name>
    <name type="synonym">Lychnis saponaria</name>
    <dbReference type="NCBI Taxonomy" id="3572"/>
    <lineage>
        <taxon>Eukaryota</taxon>
        <taxon>Viridiplantae</taxon>
        <taxon>Streptophyta</taxon>
        <taxon>Embryophyta</taxon>
        <taxon>Tracheophyta</taxon>
        <taxon>Spermatophyta</taxon>
        <taxon>Magnoliopsida</taxon>
        <taxon>eudicotyledons</taxon>
        <taxon>Gunneridae</taxon>
        <taxon>Pentapetalae</taxon>
        <taxon>Caryophyllales</taxon>
        <taxon>Caryophyllaceae</taxon>
        <taxon>Caryophylleae</taxon>
        <taxon>Saponaria</taxon>
    </lineage>
</organism>
<evidence type="ECO:0000313" key="8">
    <source>
        <dbReference type="Proteomes" id="UP001443914"/>
    </source>
</evidence>
<name>A0AAW1JPM0_SAPOF</name>
<sequence length="714" mass="76903">MASRMKEDDKNERIIRGLIKQPGNRKCINCNVLGPQYVCITFSTFVCTTCGGIHREFTHRVKSVSMAKFTPQEIASLQAGGNERAKEIFFKDWDSQQQRAPDSSNVDKLRNFIKHVYVDRRYTGERNSDKTLQVKLGDKEEPNENKKSDPYRSGSRSPPFDDERRYSDRPSPGHDVRGSPGYYQDNQRHSDYGRSPIRPGIVSDWRREDRFSDGRRPDDCRSSDGELKSEIRSPDSQTDSSISSPPVARPVRDILGENAKPLRISEPPKASGSRVAVGAAITQRAASSSSLAPSSSNPTERRRGTSLIDFDTFSEPVTQIHQSVVAQSNTPSTSTPSDDNWACFDNATEEYVSQTPSTNPLESMLSGLSVRAPTPVSGLTNVNDAPTPSNDTLPSSSSGNFLFDSLGSTSTTALPADSVTSSSSYPSGDVPVGHSLAPTMHANGGNQWRGMQRPQQPSTVAINQPGAATMPANVGNQWRGMQSPQQPSTVAINQPGAAQLVSAYPSSSSTQEITGNSVAQAPHPFGRVTQAVSTPSAQPIEAKASGRQALPADLFTVTYPSIPYGHYQTPGWQTGMLPGMRIPMQYNTAMSMPTYLQPIKSANPFDVNAEASPSQAATFPSVSSLHMALPNMAAPGGSGARPSWMPPQQSFYPSATPPHGPTMPGPYMGQQLHNNMAPSRPQGFGRFGGDGTALGSVNPATSTQNHSVGRNPFG</sequence>
<evidence type="ECO:0000256" key="2">
    <source>
        <dbReference type="ARBA" id="ARBA00022771"/>
    </source>
</evidence>
<proteinExistence type="predicted"/>
<dbReference type="GO" id="GO:0008270">
    <property type="term" value="F:zinc ion binding"/>
    <property type="evidence" value="ECO:0007669"/>
    <property type="project" value="UniProtKB-KW"/>
</dbReference>
<dbReference type="AlphaFoldDB" id="A0AAW1JPM0"/>
<dbReference type="PRINTS" id="PR00405">
    <property type="entry name" value="REVINTRACTNG"/>
</dbReference>
<dbReference type="PANTHER" id="PTHR46085:SF3">
    <property type="entry name" value="ARF GTPASE ACTIVATING PROTEIN"/>
    <property type="match status" value="1"/>
</dbReference>
<evidence type="ECO:0000313" key="7">
    <source>
        <dbReference type="EMBL" id="KAK9706054.1"/>
    </source>
</evidence>
<dbReference type="SUPFAM" id="SSF57863">
    <property type="entry name" value="ArfGap/RecO-like zinc finger"/>
    <property type="match status" value="1"/>
</dbReference>
<feature type="compositionally biased region" description="Pro residues" evidence="5">
    <location>
        <begin position="655"/>
        <end position="664"/>
    </location>
</feature>
<gene>
    <name evidence="7" type="ORF">RND81_07G101600</name>
</gene>
<feature type="compositionally biased region" description="Basic and acidic residues" evidence="5">
    <location>
        <begin position="204"/>
        <end position="233"/>
    </location>
</feature>
<feature type="compositionally biased region" description="Low complexity" evidence="5">
    <location>
        <begin position="234"/>
        <end position="246"/>
    </location>
</feature>
<dbReference type="PROSITE" id="PS50115">
    <property type="entry name" value="ARFGAP"/>
    <property type="match status" value="1"/>
</dbReference>
<dbReference type="EMBL" id="JBDFQZ010000007">
    <property type="protein sequence ID" value="KAK9706054.1"/>
    <property type="molecule type" value="Genomic_DNA"/>
</dbReference>
<keyword evidence="8" id="KW-1185">Reference proteome</keyword>
<feature type="compositionally biased region" description="Polar residues" evidence="5">
    <location>
        <begin position="414"/>
        <end position="426"/>
    </location>
</feature>
<feature type="region of interest" description="Disordered" evidence="5">
    <location>
        <begin position="376"/>
        <end position="398"/>
    </location>
</feature>
<accession>A0AAW1JPM0</accession>
<evidence type="ECO:0000256" key="4">
    <source>
        <dbReference type="PROSITE-ProRule" id="PRU00288"/>
    </source>
</evidence>
<evidence type="ECO:0000256" key="5">
    <source>
        <dbReference type="SAM" id="MobiDB-lite"/>
    </source>
</evidence>
<feature type="region of interest" description="Disordered" evidence="5">
    <location>
        <begin position="414"/>
        <end position="470"/>
    </location>
</feature>
<comment type="caution">
    <text evidence="7">The sequence shown here is derived from an EMBL/GenBank/DDBJ whole genome shotgun (WGS) entry which is preliminary data.</text>
</comment>
<dbReference type="PANTHER" id="PTHR46085">
    <property type="entry name" value="ARFGAP/RECO-RELATED"/>
    <property type="match status" value="1"/>
</dbReference>
<evidence type="ECO:0000256" key="3">
    <source>
        <dbReference type="ARBA" id="ARBA00022833"/>
    </source>
</evidence>
<dbReference type="FunFam" id="1.10.220.150:FF:000005">
    <property type="entry name" value="Arf-GAP domain and FG repeat-containing protein 1"/>
    <property type="match status" value="1"/>
</dbReference>
<reference evidence="7" key="1">
    <citation type="submission" date="2024-03" db="EMBL/GenBank/DDBJ databases">
        <title>WGS assembly of Saponaria officinalis var. Norfolk2.</title>
        <authorList>
            <person name="Jenkins J."/>
            <person name="Shu S."/>
            <person name="Grimwood J."/>
            <person name="Barry K."/>
            <person name="Goodstein D."/>
            <person name="Schmutz J."/>
            <person name="Leebens-Mack J."/>
            <person name="Osbourn A."/>
        </authorList>
    </citation>
    <scope>NUCLEOTIDE SEQUENCE [LARGE SCALE GENOMIC DNA]</scope>
    <source>
        <strain evidence="7">JIC</strain>
    </source>
</reference>
<feature type="compositionally biased region" description="Basic and acidic residues" evidence="5">
    <location>
        <begin position="159"/>
        <end position="177"/>
    </location>
</feature>
<keyword evidence="1" id="KW-0479">Metal-binding</keyword>
<feature type="compositionally biased region" description="Low complexity" evidence="5">
    <location>
        <begin position="285"/>
        <end position="296"/>
    </location>
</feature>
<dbReference type="Gene3D" id="1.10.220.150">
    <property type="entry name" value="Arf GTPase activating protein"/>
    <property type="match status" value="1"/>
</dbReference>
<evidence type="ECO:0000259" key="6">
    <source>
        <dbReference type="PROSITE" id="PS50115"/>
    </source>
</evidence>
<dbReference type="InterPro" id="IPR044820">
    <property type="entry name" value="AGD14-like"/>
</dbReference>